<dbReference type="CDD" id="cd00067">
    <property type="entry name" value="GAL4"/>
    <property type="match status" value="1"/>
</dbReference>
<protein>
    <submittedName>
        <fullName evidence="7">Uncharacterized protein</fullName>
    </submittedName>
</protein>
<feature type="region of interest" description="Disordered" evidence="6">
    <location>
        <begin position="56"/>
        <end position="78"/>
    </location>
</feature>
<proteinExistence type="predicted"/>
<keyword evidence="3" id="KW-0805">Transcription regulation</keyword>
<sequence length="419" mass="46221">MTTLEEEAAGLVKRHPACAACNRSKRKCSRQSPTCRRCRVQNIVCVYPATVPQDRLPHSPQSLTQSTTESPSDLSASENARLTAGDSSFFVPHPAATVSQLSGENSSDDAASWFLTPSSWEIDHVHIGEDNRITYPDSGLEYFLDQLRLWLDQWTRENHCPLVHARLYGSELSRHLQHALAAWQVYRAAATPTSRRIALRTATDWSGNLIRERTLAENILGADAIPNLMEQLARVQALLVFQVIGLFDGDVRARAHSEAILSTLTTWADALLQTAATEVAAHNLDPEPATLLNQPSITQLRSDGTPSSAWRAWILSESIRRVWIVAALTEAAFRIMKQGFATCPGSIGFTGRSGIWDASSPGEWIASLTRQSRTRHPVFCRGLDRLLEESGSSDVDEFTKALLAYGRGAEVLADWMSFG</sequence>
<evidence type="ECO:0000256" key="6">
    <source>
        <dbReference type="SAM" id="MobiDB-lite"/>
    </source>
</evidence>
<dbReference type="GO" id="GO:0008270">
    <property type="term" value="F:zinc ion binding"/>
    <property type="evidence" value="ECO:0007669"/>
    <property type="project" value="InterPro"/>
</dbReference>
<dbReference type="PANTHER" id="PTHR47660:SF2">
    <property type="entry name" value="TRANSCRIPTION FACTOR WITH C2H2 AND ZN(2)-CYS(6) DNA BINDING DOMAIN (EUROFUNG)"/>
    <property type="match status" value="1"/>
</dbReference>
<dbReference type="SUPFAM" id="SSF57701">
    <property type="entry name" value="Zn2/Cys6 DNA-binding domain"/>
    <property type="match status" value="1"/>
</dbReference>
<evidence type="ECO:0000256" key="5">
    <source>
        <dbReference type="ARBA" id="ARBA00023242"/>
    </source>
</evidence>
<dbReference type="InterPro" id="IPR036864">
    <property type="entry name" value="Zn2-C6_fun-type_DNA-bd_sf"/>
</dbReference>
<evidence type="ECO:0000313" key="7">
    <source>
        <dbReference type="EMBL" id="QBZ61843.1"/>
    </source>
</evidence>
<dbReference type="EMBL" id="CP034207">
    <property type="protein sequence ID" value="QBZ61843.1"/>
    <property type="molecule type" value="Genomic_DNA"/>
</dbReference>
<evidence type="ECO:0000256" key="2">
    <source>
        <dbReference type="ARBA" id="ARBA00022833"/>
    </source>
</evidence>
<feature type="compositionally biased region" description="Polar residues" evidence="6">
    <location>
        <begin position="59"/>
        <end position="78"/>
    </location>
</feature>
<dbReference type="InterPro" id="IPR001138">
    <property type="entry name" value="Zn2Cys6_DnaBD"/>
</dbReference>
<dbReference type="GO" id="GO:0000981">
    <property type="term" value="F:DNA-binding transcription factor activity, RNA polymerase II-specific"/>
    <property type="evidence" value="ECO:0007669"/>
    <property type="project" value="InterPro"/>
</dbReference>
<dbReference type="AlphaFoldDB" id="A0A4P7NIK9"/>
<evidence type="ECO:0000313" key="8">
    <source>
        <dbReference type="Proteomes" id="UP000294847"/>
    </source>
</evidence>
<dbReference type="PANTHER" id="PTHR47660">
    <property type="entry name" value="TRANSCRIPTION FACTOR WITH C2H2 AND ZN(2)-CYS(6) DNA BINDING DOMAIN (EUROFUNG)-RELATED-RELATED"/>
    <property type="match status" value="1"/>
</dbReference>
<dbReference type="Proteomes" id="UP000294847">
    <property type="component" value="Chromosome 4"/>
</dbReference>
<keyword evidence="5" id="KW-0539">Nucleus</keyword>
<gene>
    <name evidence="7" type="ORF">PoMZ_08801</name>
</gene>
<evidence type="ECO:0000256" key="3">
    <source>
        <dbReference type="ARBA" id="ARBA00023015"/>
    </source>
</evidence>
<dbReference type="PROSITE" id="PS50048">
    <property type="entry name" value="ZN2_CY6_FUNGAL_2"/>
    <property type="match status" value="1"/>
</dbReference>
<keyword evidence="1" id="KW-0479">Metal-binding</keyword>
<reference evidence="7 8" key="1">
    <citation type="journal article" date="2019" name="Mol. Biol. Evol.">
        <title>Blast fungal genomes show frequent chromosomal changes, gene gains and losses, and effector gene turnover.</title>
        <authorList>
            <person name="Gomez Luciano L.B."/>
            <person name="Jason Tsai I."/>
            <person name="Chuma I."/>
            <person name="Tosa Y."/>
            <person name="Chen Y.H."/>
            <person name="Li J.Y."/>
            <person name="Li M.Y."/>
            <person name="Jade Lu M.Y."/>
            <person name="Nakayashiki H."/>
            <person name="Li W.H."/>
        </authorList>
    </citation>
    <scope>NUCLEOTIDE SEQUENCE [LARGE SCALE GENOMIC DNA]</scope>
    <source>
        <strain evidence="7">MZ5-1-6</strain>
    </source>
</reference>
<evidence type="ECO:0000256" key="4">
    <source>
        <dbReference type="ARBA" id="ARBA00023163"/>
    </source>
</evidence>
<keyword evidence="2" id="KW-0862">Zinc</keyword>
<accession>A0A4P7NIK9</accession>
<evidence type="ECO:0000256" key="1">
    <source>
        <dbReference type="ARBA" id="ARBA00022723"/>
    </source>
</evidence>
<dbReference type="Gene3D" id="4.10.240.10">
    <property type="entry name" value="Zn(2)-C6 fungal-type DNA-binding domain"/>
    <property type="match status" value="1"/>
</dbReference>
<dbReference type="SMART" id="SM00066">
    <property type="entry name" value="GAL4"/>
    <property type="match status" value="1"/>
</dbReference>
<organism evidence="7 8">
    <name type="scientific">Pyricularia oryzae</name>
    <name type="common">Rice blast fungus</name>
    <name type="synonym">Magnaporthe oryzae</name>
    <dbReference type="NCBI Taxonomy" id="318829"/>
    <lineage>
        <taxon>Eukaryota</taxon>
        <taxon>Fungi</taxon>
        <taxon>Dikarya</taxon>
        <taxon>Ascomycota</taxon>
        <taxon>Pezizomycotina</taxon>
        <taxon>Sordariomycetes</taxon>
        <taxon>Sordariomycetidae</taxon>
        <taxon>Magnaporthales</taxon>
        <taxon>Pyriculariaceae</taxon>
        <taxon>Pyricularia</taxon>
    </lineage>
</organism>
<keyword evidence="4" id="KW-0804">Transcription</keyword>
<name>A0A4P7NIK9_PYROR</name>
<dbReference type="Pfam" id="PF00172">
    <property type="entry name" value="Zn_clus"/>
    <property type="match status" value="1"/>
</dbReference>